<dbReference type="RefSeq" id="WP_262991911.1">
    <property type="nucleotide sequence ID" value="NZ_JAOTJC010000004.1"/>
</dbReference>
<organism evidence="2 3">
    <name type="scientific">Alteromonas salexigens</name>
    <dbReference type="NCBI Taxonomy" id="2982530"/>
    <lineage>
        <taxon>Bacteria</taxon>
        <taxon>Pseudomonadati</taxon>
        <taxon>Pseudomonadota</taxon>
        <taxon>Gammaproteobacteria</taxon>
        <taxon>Alteromonadales</taxon>
        <taxon>Alteromonadaceae</taxon>
        <taxon>Alteromonas/Salinimonas group</taxon>
        <taxon>Alteromonas</taxon>
    </lineage>
</organism>
<keyword evidence="3" id="KW-1185">Reference proteome</keyword>
<dbReference type="EMBL" id="JAOTJC010000004">
    <property type="protein sequence ID" value="MCU7553210.1"/>
    <property type="molecule type" value="Genomic_DNA"/>
</dbReference>
<feature type="transmembrane region" description="Helical" evidence="1">
    <location>
        <begin position="21"/>
        <end position="42"/>
    </location>
</feature>
<dbReference type="Proteomes" id="UP001209257">
    <property type="component" value="Unassembled WGS sequence"/>
</dbReference>
<proteinExistence type="predicted"/>
<feature type="transmembrane region" description="Helical" evidence="1">
    <location>
        <begin position="54"/>
        <end position="75"/>
    </location>
</feature>
<protein>
    <submittedName>
        <fullName evidence="2">Uncharacterized protein</fullName>
    </submittedName>
</protein>
<accession>A0ABT2VJ32</accession>
<keyword evidence="1" id="KW-1133">Transmembrane helix</keyword>
<comment type="caution">
    <text evidence="2">The sequence shown here is derived from an EMBL/GenBank/DDBJ whole genome shotgun (WGS) entry which is preliminary data.</text>
</comment>
<evidence type="ECO:0000313" key="2">
    <source>
        <dbReference type="EMBL" id="MCU7553210.1"/>
    </source>
</evidence>
<gene>
    <name evidence="2" type="ORF">OCL06_01205</name>
</gene>
<sequence>MHPFDRVDYMEDSVNGGLWRFMLTAGILSWSLPVGIAGKFIFDWFGILPLDEDLVEYVLMFIALGCGYACVKWFVLKRTYDRLQAINLDDYEFLFEDDEYID</sequence>
<reference evidence="3" key="1">
    <citation type="submission" date="2023-07" db="EMBL/GenBank/DDBJ databases">
        <title>Study on multiphase classification of strain Alteromonas salexigens isolated from the Yellow Sea.</title>
        <authorList>
            <person name="Sun L."/>
        </authorList>
    </citation>
    <scope>NUCLEOTIDE SEQUENCE [LARGE SCALE GENOMIC DNA]</scope>
    <source>
        <strain evidence="3">ASW11-19</strain>
    </source>
</reference>
<keyword evidence="1" id="KW-0812">Transmembrane</keyword>
<evidence type="ECO:0000256" key="1">
    <source>
        <dbReference type="SAM" id="Phobius"/>
    </source>
</evidence>
<name>A0ABT2VJ32_9ALTE</name>
<keyword evidence="1" id="KW-0472">Membrane</keyword>
<evidence type="ECO:0000313" key="3">
    <source>
        <dbReference type="Proteomes" id="UP001209257"/>
    </source>
</evidence>